<dbReference type="InterPro" id="IPR036849">
    <property type="entry name" value="Enolase-like_C_sf"/>
</dbReference>
<dbReference type="Gene3D" id="3.30.390.10">
    <property type="entry name" value="Enolase-like, N-terminal domain"/>
    <property type="match status" value="1"/>
</dbReference>
<dbReference type="SFLD" id="SFLDS00001">
    <property type="entry name" value="Enolase"/>
    <property type="match status" value="1"/>
</dbReference>
<feature type="domain" description="Mandelate racemase/muconate lactonizing enzyme C-terminal" evidence="2">
    <location>
        <begin position="137"/>
        <end position="242"/>
    </location>
</feature>
<dbReference type="EMBL" id="JAEKNQ010000054">
    <property type="protein sequence ID" value="MBJ7604144.1"/>
    <property type="molecule type" value="Genomic_DNA"/>
</dbReference>
<dbReference type="PROSITE" id="PS00909">
    <property type="entry name" value="MR_MLE_2"/>
    <property type="match status" value="1"/>
</dbReference>
<dbReference type="SFLD" id="SFLDG00179">
    <property type="entry name" value="mandelate_racemase"/>
    <property type="match status" value="1"/>
</dbReference>
<dbReference type="Pfam" id="PF13378">
    <property type="entry name" value="MR_MLE_C"/>
    <property type="match status" value="1"/>
</dbReference>
<dbReference type="AlphaFoldDB" id="A0A934NEQ8"/>
<dbReference type="Proteomes" id="UP000620075">
    <property type="component" value="Unassembled WGS sequence"/>
</dbReference>
<dbReference type="Gene3D" id="3.20.20.120">
    <property type="entry name" value="Enolase-like C-terminal domain"/>
    <property type="match status" value="1"/>
</dbReference>
<dbReference type="PANTHER" id="PTHR48080">
    <property type="entry name" value="D-GALACTONATE DEHYDRATASE-RELATED"/>
    <property type="match status" value="1"/>
</dbReference>
<dbReference type="SUPFAM" id="SSF54826">
    <property type="entry name" value="Enolase N-terminal domain-like"/>
    <property type="match status" value="1"/>
</dbReference>
<organism evidence="3 4">
    <name type="scientific">Candidatus Dormiibacter inghamiae</name>
    <dbReference type="NCBI Taxonomy" id="3127013"/>
    <lineage>
        <taxon>Bacteria</taxon>
        <taxon>Bacillati</taxon>
        <taxon>Candidatus Dormiibacterota</taxon>
        <taxon>Candidatus Dormibacteria</taxon>
        <taxon>Candidatus Dormibacterales</taxon>
        <taxon>Candidatus Dormibacteraceae</taxon>
        <taxon>Candidatus Dormiibacter</taxon>
    </lineage>
</organism>
<dbReference type="SMART" id="SM00922">
    <property type="entry name" value="MR_MLE"/>
    <property type="match status" value="1"/>
</dbReference>
<dbReference type="RefSeq" id="WP_338181284.1">
    <property type="nucleotide sequence ID" value="NZ_JAEKNQ010000054.1"/>
</dbReference>
<dbReference type="InterPro" id="IPR018110">
    <property type="entry name" value="Mandel_Rmase/mucon_lact_enz_CS"/>
</dbReference>
<dbReference type="Pfam" id="PF02746">
    <property type="entry name" value="MR_MLE_N"/>
    <property type="match status" value="1"/>
</dbReference>
<keyword evidence="1 3" id="KW-0456">Lyase</keyword>
<dbReference type="InterPro" id="IPR029065">
    <property type="entry name" value="Enolase_C-like"/>
</dbReference>
<dbReference type="InterPro" id="IPR013342">
    <property type="entry name" value="Mandelate_racemase_C"/>
</dbReference>
<name>A0A934NEQ8_9BACT</name>
<dbReference type="GO" id="GO:0008869">
    <property type="term" value="F:galactonate dehydratase activity"/>
    <property type="evidence" value="ECO:0007669"/>
    <property type="project" value="UniProtKB-EC"/>
</dbReference>
<comment type="caution">
    <text evidence="3">The sequence shown here is derived from an EMBL/GenBank/DDBJ whole genome shotgun (WGS) entry which is preliminary data.</text>
</comment>
<dbReference type="SUPFAM" id="SSF51604">
    <property type="entry name" value="Enolase C-terminal domain-like"/>
    <property type="match status" value="1"/>
</dbReference>
<evidence type="ECO:0000259" key="2">
    <source>
        <dbReference type="SMART" id="SM00922"/>
    </source>
</evidence>
<sequence length="386" mass="42457">MVIKAISTVVVNAEMRNWVFVKVETDEAITGWGEASLEWHTLGVVGAVEDLSHFLVGEDPCRIEHLYQVMTRQGFWRSGVIGMSAISGIEMACWDILGKCLGTPVHQLLGGRVRERVRMYDHLGGGEMASLYLNTTIDQFTERARRSIADGYTAVKVLIVPVGEPLEHASTIRQAAKLMEALRLALGEEVDIMVDLHGRTTPAGAIRYIEALAPFAPYFIEEPCPPENVAGMAQVARATTVPIATGERLVTRFQFRELFESAACAVAQPDICHAGGLWEVRKIAALAESHYVSIAPHNPLGPIATAAAVQLDLVLPNFLIQEAIRSDVPWRDEVVTNTLHASRGYIEPPHLPGLGVEVNEQAAARHPYLPEKQMRYFHEDGAVADW</sequence>
<dbReference type="PANTHER" id="PTHR48080:SF2">
    <property type="entry name" value="D-GALACTONATE DEHYDRATASE"/>
    <property type="match status" value="1"/>
</dbReference>
<evidence type="ECO:0000313" key="4">
    <source>
        <dbReference type="Proteomes" id="UP000620075"/>
    </source>
</evidence>
<proteinExistence type="predicted"/>
<dbReference type="InterPro" id="IPR034593">
    <property type="entry name" value="DgoD-like"/>
</dbReference>
<dbReference type="InterPro" id="IPR029017">
    <property type="entry name" value="Enolase-like_N"/>
</dbReference>
<gene>
    <name evidence="3" type="primary">dgoD</name>
    <name evidence="3" type="ORF">JF888_13275</name>
</gene>
<protein>
    <submittedName>
        <fullName evidence="3">Galactonate dehydratase</fullName>
        <ecNumber evidence="3">4.2.1.6</ecNumber>
    </submittedName>
</protein>
<dbReference type="EC" id="4.2.1.6" evidence="3"/>
<evidence type="ECO:0000313" key="3">
    <source>
        <dbReference type="EMBL" id="MBJ7604144.1"/>
    </source>
</evidence>
<dbReference type="GO" id="GO:0009063">
    <property type="term" value="P:amino acid catabolic process"/>
    <property type="evidence" value="ECO:0007669"/>
    <property type="project" value="InterPro"/>
</dbReference>
<dbReference type="InterPro" id="IPR013341">
    <property type="entry name" value="Mandelate_racemase_N_dom"/>
</dbReference>
<evidence type="ECO:0000256" key="1">
    <source>
        <dbReference type="ARBA" id="ARBA00023239"/>
    </source>
</evidence>
<dbReference type="NCBIfam" id="NF010624">
    <property type="entry name" value="PRK14017.1"/>
    <property type="match status" value="1"/>
</dbReference>
<accession>A0A934NEQ8</accession>
<reference evidence="3 4" key="1">
    <citation type="submission" date="2020-10" db="EMBL/GenBank/DDBJ databases">
        <title>Ca. Dormibacterota MAGs.</title>
        <authorList>
            <person name="Montgomery K."/>
        </authorList>
    </citation>
    <scope>NUCLEOTIDE SEQUENCE [LARGE SCALE GENOMIC DNA]</scope>
    <source>
        <strain evidence="3">SC8811_S16_3</strain>
    </source>
</reference>